<dbReference type="InterPro" id="IPR016166">
    <property type="entry name" value="FAD-bd_PCMH"/>
</dbReference>
<dbReference type="InterPro" id="IPR016164">
    <property type="entry name" value="FAD-linked_Oxase-like_C"/>
</dbReference>
<dbReference type="InterPro" id="IPR006094">
    <property type="entry name" value="Oxid_FAD_bind_N"/>
</dbReference>
<dbReference type="InterPro" id="IPR016167">
    <property type="entry name" value="FAD-bd_PCMH_sub1"/>
</dbReference>
<dbReference type="Pfam" id="PF01565">
    <property type="entry name" value="FAD_binding_4"/>
    <property type="match status" value="1"/>
</dbReference>
<keyword evidence="6" id="KW-1185">Reference proteome</keyword>
<evidence type="ECO:0000259" key="4">
    <source>
        <dbReference type="PROSITE" id="PS51387"/>
    </source>
</evidence>
<sequence length="537" mass="58676">MTEAADDARVTGLRRHPVRTAVAALLLVLVLVAGLHAEQYTGAPEVGQECAAKEQLAPAPEQREPRVSEAYPRWLTQVRGTVNDASCLGATPVYGVARPQDLDDVRRALAFARRHDLVVVASGTRHAMGGQNVAPGALVLDMRGLTAVAVDAGRRTATVGAGALWRDVLEGAHAERLAVSAMPSIDSLSVGGTLSVNAHGADFRAGSLASSVRSLTVVTADGEVHRVSRTEEPDLFRAAIGGYGLVGVIVEAELDLVPNRMYDLRQTTVATADLADHLREQVFTDPTARLTYAHLSTSPGSLLEEAVVYTHREVAGYPVSDIPALRAEQDSRWGRLVLNLARHGGVAQRAKWALQRDLLPRVRQCHESRNEALRAGEACLVSRTQAMYNDLGLLRNNMTSYTDVLQEYFLEPDQLAPFLAAARTSLERHDAELLNASVRVVHDSDVVLDYARGDRLSVVLYLSQDVSAAGNADMESLCRELVAASLERGGTFYLPYQQHYTRAQVAQAYPMLDRFFALKRRYDPEGRFRNSFYDRFA</sequence>
<dbReference type="InterPro" id="IPR010031">
    <property type="entry name" value="FAD_lactone_oxidase-like"/>
</dbReference>
<feature type="domain" description="FAD-binding PCMH-type" evidence="4">
    <location>
        <begin position="88"/>
        <end position="259"/>
    </location>
</feature>
<dbReference type="EMBL" id="JBHUGD010000003">
    <property type="protein sequence ID" value="MFD1946622.1"/>
    <property type="molecule type" value="Genomic_DNA"/>
</dbReference>
<proteinExistence type="predicted"/>
<keyword evidence="3" id="KW-0560">Oxidoreductase</keyword>
<dbReference type="InterPro" id="IPR016169">
    <property type="entry name" value="FAD-bd_PCMH_sub2"/>
</dbReference>
<name>A0ABW4TIZ2_9ACTN</name>
<evidence type="ECO:0000313" key="6">
    <source>
        <dbReference type="Proteomes" id="UP001597351"/>
    </source>
</evidence>
<dbReference type="InterPro" id="IPR016171">
    <property type="entry name" value="Vanillyl_alc_oxidase_C-sub2"/>
</dbReference>
<evidence type="ECO:0000256" key="3">
    <source>
        <dbReference type="ARBA" id="ARBA00023002"/>
    </source>
</evidence>
<gene>
    <name evidence="5" type="ORF">ACFSDE_07455</name>
</gene>
<protein>
    <submittedName>
        <fullName evidence="5">FAD-binding oxidoreductase</fullName>
    </submittedName>
</protein>
<keyword evidence="2" id="KW-0274">FAD</keyword>
<keyword evidence="1" id="KW-0285">Flavoprotein</keyword>
<evidence type="ECO:0000256" key="2">
    <source>
        <dbReference type="ARBA" id="ARBA00022827"/>
    </source>
</evidence>
<accession>A0ABW4TIZ2</accession>
<dbReference type="PANTHER" id="PTHR43762">
    <property type="entry name" value="L-GULONOLACTONE OXIDASE"/>
    <property type="match status" value="1"/>
</dbReference>
<dbReference type="Gene3D" id="3.30.43.10">
    <property type="entry name" value="Uridine Diphospho-n-acetylenolpyruvylglucosamine Reductase, domain 2"/>
    <property type="match status" value="1"/>
</dbReference>
<dbReference type="Gene3D" id="1.10.45.10">
    <property type="entry name" value="Vanillyl-alcohol Oxidase, Chain A, domain 4"/>
    <property type="match status" value="1"/>
</dbReference>
<organism evidence="5 6">
    <name type="scientific">Nocardioides aestuarii</name>
    <dbReference type="NCBI Taxonomy" id="252231"/>
    <lineage>
        <taxon>Bacteria</taxon>
        <taxon>Bacillati</taxon>
        <taxon>Actinomycetota</taxon>
        <taxon>Actinomycetes</taxon>
        <taxon>Propionibacteriales</taxon>
        <taxon>Nocardioidaceae</taxon>
        <taxon>Nocardioides</taxon>
    </lineage>
</organism>
<evidence type="ECO:0000313" key="5">
    <source>
        <dbReference type="EMBL" id="MFD1946622.1"/>
    </source>
</evidence>
<dbReference type="SUPFAM" id="SSF55103">
    <property type="entry name" value="FAD-linked oxidases, C-terminal domain"/>
    <property type="match status" value="1"/>
</dbReference>
<comment type="caution">
    <text evidence="5">The sequence shown here is derived from an EMBL/GenBank/DDBJ whole genome shotgun (WGS) entry which is preliminary data.</text>
</comment>
<dbReference type="Proteomes" id="UP001597351">
    <property type="component" value="Unassembled WGS sequence"/>
</dbReference>
<dbReference type="PROSITE" id="PS51387">
    <property type="entry name" value="FAD_PCMH"/>
    <property type="match status" value="1"/>
</dbReference>
<dbReference type="InterPro" id="IPR036318">
    <property type="entry name" value="FAD-bd_PCMH-like_sf"/>
</dbReference>
<dbReference type="Gene3D" id="3.30.465.10">
    <property type="match status" value="1"/>
</dbReference>
<dbReference type="RefSeq" id="WP_343916946.1">
    <property type="nucleotide sequence ID" value="NZ_BAAAJT010000002.1"/>
</dbReference>
<reference evidence="6" key="1">
    <citation type="journal article" date="2019" name="Int. J. Syst. Evol. Microbiol.">
        <title>The Global Catalogue of Microorganisms (GCM) 10K type strain sequencing project: providing services to taxonomists for standard genome sequencing and annotation.</title>
        <authorList>
            <consortium name="The Broad Institute Genomics Platform"/>
            <consortium name="The Broad Institute Genome Sequencing Center for Infectious Disease"/>
            <person name="Wu L."/>
            <person name="Ma J."/>
        </authorList>
    </citation>
    <scope>NUCLEOTIDE SEQUENCE [LARGE SCALE GENOMIC DNA]</scope>
    <source>
        <strain evidence="6">CGMCC 1.12477</strain>
    </source>
</reference>
<dbReference type="PANTHER" id="PTHR43762:SF1">
    <property type="entry name" value="D-ARABINONO-1,4-LACTONE OXIDASE"/>
    <property type="match status" value="1"/>
</dbReference>
<evidence type="ECO:0000256" key="1">
    <source>
        <dbReference type="ARBA" id="ARBA00022630"/>
    </source>
</evidence>
<dbReference type="SUPFAM" id="SSF56176">
    <property type="entry name" value="FAD-binding/transporter-associated domain-like"/>
    <property type="match status" value="1"/>
</dbReference>